<organism evidence="2 3">
    <name type="scientific">Pseudomonas nitroreducens</name>
    <dbReference type="NCBI Taxonomy" id="46680"/>
    <lineage>
        <taxon>Bacteria</taxon>
        <taxon>Pseudomonadati</taxon>
        <taxon>Pseudomonadota</taxon>
        <taxon>Gammaproteobacteria</taxon>
        <taxon>Pseudomonadales</taxon>
        <taxon>Pseudomonadaceae</taxon>
        <taxon>Pseudomonas</taxon>
    </lineage>
</organism>
<evidence type="ECO:0000313" key="2">
    <source>
        <dbReference type="EMBL" id="MBB4861598.1"/>
    </source>
</evidence>
<comment type="caution">
    <text evidence="2">The sequence shown here is derived from an EMBL/GenBank/DDBJ whole genome shotgun (WGS) entry which is preliminary data.</text>
</comment>
<evidence type="ECO:0000313" key="3">
    <source>
        <dbReference type="Proteomes" id="UP000566995"/>
    </source>
</evidence>
<accession>A0A7W7KG06</accession>
<dbReference type="Proteomes" id="UP000566995">
    <property type="component" value="Unassembled WGS sequence"/>
</dbReference>
<protein>
    <submittedName>
        <fullName evidence="2">Uncharacterized protein</fullName>
    </submittedName>
</protein>
<proteinExistence type="predicted"/>
<keyword evidence="1" id="KW-1133">Transmembrane helix</keyword>
<reference evidence="2 3" key="1">
    <citation type="submission" date="2020-08" db="EMBL/GenBank/DDBJ databases">
        <title>Functional genomics of gut bacteria from endangered species of beetles.</title>
        <authorList>
            <person name="Carlos-Shanley C."/>
        </authorList>
    </citation>
    <scope>NUCLEOTIDE SEQUENCE [LARGE SCALE GENOMIC DNA]</scope>
    <source>
        <strain evidence="2 3">S00179</strain>
    </source>
</reference>
<keyword evidence="1" id="KW-0812">Transmembrane</keyword>
<dbReference type="AlphaFoldDB" id="A0A7W7KG06"/>
<keyword evidence="1" id="KW-0472">Membrane</keyword>
<gene>
    <name evidence="2" type="ORF">HNP46_000409</name>
</gene>
<dbReference type="EMBL" id="JACHLI010000001">
    <property type="protein sequence ID" value="MBB4861598.1"/>
    <property type="molecule type" value="Genomic_DNA"/>
</dbReference>
<dbReference type="RefSeq" id="WP_184585854.1">
    <property type="nucleotide sequence ID" value="NZ_JACHLI010000001.1"/>
</dbReference>
<evidence type="ECO:0000256" key="1">
    <source>
        <dbReference type="SAM" id="Phobius"/>
    </source>
</evidence>
<feature type="transmembrane region" description="Helical" evidence="1">
    <location>
        <begin position="56"/>
        <end position="76"/>
    </location>
</feature>
<sequence length="226" mass="25281">MLMMPPEEVNNSLDAYMAQYGCKPRDEAGPTDKGVPVYLHYRAYDIPALIEPKTTFFKYLVMAFPLMLCAVLGLFFTGQYMACGLLGMVMVALGQYISAISNRRLKDYGLALDYFTARFIEGAFEHVYVLHNGIVEWPYYHSPFHRTFGTMPSCWKGRRDGVARCCMRWIVQTGSGAWYETSVVVEPGKVLVLVDNQPSPSDMAYAMTTFVSPSRPAHLAAAIGVV</sequence>
<name>A0A7W7KG06_PSENT</name>